<feature type="signal peptide" evidence="1">
    <location>
        <begin position="1"/>
        <end position="23"/>
    </location>
</feature>
<dbReference type="Proteomes" id="UP001177023">
    <property type="component" value="Unassembled WGS sequence"/>
</dbReference>
<evidence type="ECO:0000313" key="3">
    <source>
        <dbReference type="Proteomes" id="UP001177023"/>
    </source>
</evidence>
<evidence type="ECO:0000313" key="2">
    <source>
        <dbReference type="EMBL" id="CAJ0578930.1"/>
    </source>
</evidence>
<proteinExistence type="predicted"/>
<organism evidence="2 3">
    <name type="scientific">Mesorhabditis spiculigera</name>
    <dbReference type="NCBI Taxonomy" id="96644"/>
    <lineage>
        <taxon>Eukaryota</taxon>
        <taxon>Metazoa</taxon>
        <taxon>Ecdysozoa</taxon>
        <taxon>Nematoda</taxon>
        <taxon>Chromadorea</taxon>
        <taxon>Rhabditida</taxon>
        <taxon>Rhabditina</taxon>
        <taxon>Rhabditomorpha</taxon>
        <taxon>Rhabditoidea</taxon>
        <taxon>Rhabditidae</taxon>
        <taxon>Mesorhabditinae</taxon>
        <taxon>Mesorhabditis</taxon>
    </lineage>
</organism>
<name>A0AA36GAY6_9BILA</name>
<reference evidence="2" key="1">
    <citation type="submission" date="2023-06" db="EMBL/GenBank/DDBJ databases">
        <authorList>
            <person name="Delattre M."/>
        </authorList>
    </citation>
    <scope>NUCLEOTIDE SEQUENCE</scope>
    <source>
        <strain evidence="2">AF72</strain>
    </source>
</reference>
<feature type="non-terminal residue" evidence="2">
    <location>
        <position position="1"/>
    </location>
</feature>
<comment type="caution">
    <text evidence="2">The sequence shown here is derived from an EMBL/GenBank/DDBJ whole genome shotgun (WGS) entry which is preliminary data.</text>
</comment>
<dbReference type="EMBL" id="CATQJA010002655">
    <property type="protein sequence ID" value="CAJ0578930.1"/>
    <property type="molecule type" value="Genomic_DNA"/>
</dbReference>
<sequence>MWCLRTLVCVLCSALLFIASAQARILIPYGYQPGAYGDFLQVDGNDDGFMAQKRAPSAGDMMVRFG</sequence>
<protein>
    <submittedName>
        <fullName evidence="2">Uncharacterized protein</fullName>
    </submittedName>
</protein>
<keyword evidence="3" id="KW-1185">Reference proteome</keyword>
<dbReference type="AlphaFoldDB" id="A0AA36GAY6"/>
<keyword evidence="1" id="KW-0732">Signal</keyword>
<feature type="chain" id="PRO_5041463681" evidence="1">
    <location>
        <begin position="24"/>
        <end position="66"/>
    </location>
</feature>
<accession>A0AA36GAY6</accession>
<gene>
    <name evidence="2" type="ORF">MSPICULIGERA_LOCUS17168</name>
</gene>
<evidence type="ECO:0000256" key="1">
    <source>
        <dbReference type="SAM" id="SignalP"/>
    </source>
</evidence>